<organism evidence="3 4">
    <name type="scientific">Paenibacillus thailandensis</name>
    <dbReference type="NCBI Taxonomy" id="393250"/>
    <lineage>
        <taxon>Bacteria</taxon>
        <taxon>Bacillati</taxon>
        <taxon>Bacillota</taxon>
        <taxon>Bacilli</taxon>
        <taxon>Bacillales</taxon>
        <taxon>Paenibacillaceae</taxon>
        <taxon>Paenibacillus</taxon>
    </lineage>
</organism>
<reference evidence="4" key="1">
    <citation type="journal article" date="2019" name="Int. J. Syst. Evol. Microbiol.">
        <title>The Global Catalogue of Microorganisms (GCM) 10K type strain sequencing project: providing services to taxonomists for standard genome sequencing and annotation.</title>
        <authorList>
            <consortium name="The Broad Institute Genomics Platform"/>
            <consortium name="The Broad Institute Genome Sequencing Center for Infectious Disease"/>
            <person name="Wu L."/>
            <person name="Ma J."/>
        </authorList>
    </citation>
    <scope>NUCLEOTIDE SEQUENCE [LARGE SCALE GENOMIC DNA]</scope>
    <source>
        <strain evidence="4">TISTR 1827</strain>
    </source>
</reference>
<dbReference type="InterPro" id="IPR027417">
    <property type="entry name" value="P-loop_NTPase"/>
</dbReference>
<keyword evidence="1" id="KW-0175">Coiled coil</keyword>
<evidence type="ECO:0000313" key="4">
    <source>
        <dbReference type="Proteomes" id="UP001597493"/>
    </source>
</evidence>
<dbReference type="InterPro" id="IPR045063">
    <property type="entry name" value="Dynamin_N"/>
</dbReference>
<comment type="caution">
    <text evidence="3">The sequence shown here is derived from an EMBL/GenBank/DDBJ whole genome shotgun (WGS) entry which is preliminary data.</text>
</comment>
<dbReference type="PANTHER" id="PTHR43681:SF1">
    <property type="entry name" value="SARCALUMENIN"/>
    <property type="match status" value="1"/>
</dbReference>
<dbReference type="Pfam" id="PF00350">
    <property type="entry name" value="Dynamin_N"/>
    <property type="match status" value="1"/>
</dbReference>
<dbReference type="RefSeq" id="WP_379276761.1">
    <property type="nucleotide sequence ID" value="NZ_JBHUGT010000025.1"/>
</dbReference>
<dbReference type="InterPro" id="IPR051943">
    <property type="entry name" value="TRAFAC_Dynamin-like_GTPase"/>
</dbReference>
<keyword evidence="4" id="KW-1185">Reference proteome</keyword>
<dbReference type="SUPFAM" id="SSF52540">
    <property type="entry name" value="P-loop containing nucleoside triphosphate hydrolases"/>
    <property type="match status" value="1"/>
</dbReference>
<dbReference type="Proteomes" id="UP001597493">
    <property type="component" value="Unassembled WGS sequence"/>
</dbReference>
<evidence type="ECO:0000313" key="3">
    <source>
        <dbReference type="EMBL" id="MFD2662449.1"/>
    </source>
</evidence>
<sequence>MKSAELASRLLPKLRSQQAKLAKAKCKEQLLQKATELEQWVRGARIRVKDCPAVLLDDFCRYAEEQANGIRLQAEGLDKPFLLFIVGMGKYGKSTLINALIGQAAADTDALPKTWKVDVYEGGDEQAPVTVIYKDGRTERLGREQARAFLFEEERKQEESELKAYEEFTQAAGQLETIEEKEELRALLIRRFIYHSPLAEVHWPINGSPFLKKFRVVDTPGLFQKLVGELKMSAVDYYHKADGILWLLDATQISAQGSKSMLEEIERLRTEIGVSPDNTIAVLNQMDKVRSVGGEEAVQAVEEEARRLFGAYFSRFVSLSAKQSWEGVRDQDEQKLHQGQLSRLLRMIDELFWRNQTDIQLQSKLQGYNYTMHELEHRRNEYVRQFALDAKRYAEVRAELSEGTAKLSGILQGHADEYIVKYRKELQQNIDLYGQTAYDMDKSQSYIDQHIFGSPSLKPLSDEYERKSNESIAQYRLYFTEKSLFTEISKLKIANLPETLKNLLLQSDAFLNLDRFFKMNGLSMGALAAWAMVDMISVMGPGIFILGPLVLIGGLIALLWEGLAAAWNGFIGLFESYETKVNKFKADLRRQADEMAKKLKETLMKQNKEAVTKASDEIEKLRDLSFAALHCPVGEMRGLLNHLQSLRTDKLSSFPVPAAKEIILSAAPDRISSAERENAV</sequence>
<name>A0ABW5R166_9BACL</name>
<evidence type="ECO:0000256" key="1">
    <source>
        <dbReference type="SAM" id="Coils"/>
    </source>
</evidence>
<feature type="domain" description="Dynamin N-terminal" evidence="2">
    <location>
        <begin position="84"/>
        <end position="285"/>
    </location>
</feature>
<dbReference type="PANTHER" id="PTHR43681">
    <property type="entry name" value="TRANSMEMBRANE GTPASE FZO"/>
    <property type="match status" value="1"/>
</dbReference>
<evidence type="ECO:0000259" key="2">
    <source>
        <dbReference type="Pfam" id="PF00350"/>
    </source>
</evidence>
<feature type="coiled-coil region" evidence="1">
    <location>
        <begin position="574"/>
        <end position="624"/>
    </location>
</feature>
<dbReference type="CDD" id="cd00882">
    <property type="entry name" value="Ras_like_GTPase"/>
    <property type="match status" value="1"/>
</dbReference>
<proteinExistence type="predicted"/>
<dbReference type="EMBL" id="JBHUMY010000028">
    <property type="protein sequence ID" value="MFD2662449.1"/>
    <property type="molecule type" value="Genomic_DNA"/>
</dbReference>
<protein>
    <submittedName>
        <fullName evidence="3">Dynamin family protein</fullName>
    </submittedName>
</protein>
<gene>
    <name evidence="3" type="ORF">ACFSW5_19520</name>
</gene>
<accession>A0ABW5R166</accession>
<dbReference type="Gene3D" id="3.40.50.300">
    <property type="entry name" value="P-loop containing nucleotide triphosphate hydrolases"/>
    <property type="match status" value="1"/>
</dbReference>